<sequence length="120" mass="12791">MAHRRRRPVACPGRAGPALASGARGRNSAAPPLRFRWRLTRPCDQPRPSQHRQEFEVCAAATPTAIAGDRKIRSCPAAALGRQHAPRQCGRRPGSGSGAGLSIFRRLSCGGKVIGTNCRG</sequence>
<organism evidence="2 3">
    <name type="scientific">Asbolus verrucosus</name>
    <name type="common">Desert ironclad beetle</name>
    <dbReference type="NCBI Taxonomy" id="1661398"/>
    <lineage>
        <taxon>Eukaryota</taxon>
        <taxon>Metazoa</taxon>
        <taxon>Ecdysozoa</taxon>
        <taxon>Arthropoda</taxon>
        <taxon>Hexapoda</taxon>
        <taxon>Insecta</taxon>
        <taxon>Pterygota</taxon>
        <taxon>Neoptera</taxon>
        <taxon>Endopterygota</taxon>
        <taxon>Coleoptera</taxon>
        <taxon>Polyphaga</taxon>
        <taxon>Cucujiformia</taxon>
        <taxon>Tenebrionidae</taxon>
        <taxon>Pimeliinae</taxon>
        <taxon>Asbolus</taxon>
    </lineage>
</organism>
<proteinExistence type="predicted"/>
<dbReference type="Proteomes" id="UP000292052">
    <property type="component" value="Unassembled WGS sequence"/>
</dbReference>
<gene>
    <name evidence="2" type="ORF">BDFB_007419</name>
</gene>
<name>A0A482W0Y8_ASBVE</name>
<evidence type="ECO:0000313" key="3">
    <source>
        <dbReference type="Proteomes" id="UP000292052"/>
    </source>
</evidence>
<protein>
    <submittedName>
        <fullName evidence="2">Uncharacterized protein</fullName>
    </submittedName>
</protein>
<accession>A0A482W0Y8</accession>
<dbReference type="EMBL" id="QDEB01039870">
    <property type="protein sequence ID" value="RZC38822.1"/>
    <property type="molecule type" value="Genomic_DNA"/>
</dbReference>
<evidence type="ECO:0000313" key="2">
    <source>
        <dbReference type="EMBL" id="RZC38822.1"/>
    </source>
</evidence>
<evidence type="ECO:0000256" key="1">
    <source>
        <dbReference type="SAM" id="MobiDB-lite"/>
    </source>
</evidence>
<reference evidence="2 3" key="1">
    <citation type="submission" date="2017-03" db="EMBL/GenBank/DDBJ databases">
        <title>Genome of the blue death feigning beetle - Asbolus verrucosus.</title>
        <authorList>
            <person name="Rider S.D."/>
        </authorList>
    </citation>
    <scope>NUCLEOTIDE SEQUENCE [LARGE SCALE GENOMIC DNA]</scope>
    <source>
        <strain evidence="2">Butters</strain>
        <tissue evidence="2">Head and leg muscle</tissue>
    </source>
</reference>
<dbReference type="AlphaFoldDB" id="A0A482W0Y8"/>
<comment type="caution">
    <text evidence="2">The sequence shown here is derived from an EMBL/GenBank/DDBJ whole genome shotgun (WGS) entry which is preliminary data.</text>
</comment>
<keyword evidence="3" id="KW-1185">Reference proteome</keyword>
<feature type="region of interest" description="Disordered" evidence="1">
    <location>
        <begin position="1"/>
        <end position="31"/>
    </location>
</feature>